<reference evidence="1 2" key="1">
    <citation type="journal article" date="2023" name="J. Hered.">
        <title>Chromosome-level genome of the wood stork (Mycteria americana) provides insight into avian chromosome evolution.</title>
        <authorList>
            <person name="Flamio R. Jr."/>
            <person name="Ramstad K.M."/>
        </authorList>
    </citation>
    <scope>NUCLEOTIDE SEQUENCE [LARGE SCALE GENOMIC DNA]</scope>
    <source>
        <strain evidence="1">JAX WOST 10</strain>
    </source>
</reference>
<keyword evidence="2" id="KW-1185">Reference proteome</keyword>
<evidence type="ECO:0000313" key="1">
    <source>
        <dbReference type="EMBL" id="KAK4812389.1"/>
    </source>
</evidence>
<dbReference type="Proteomes" id="UP001333110">
    <property type="component" value="Unassembled WGS sequence"/>
</dbReference>
<proteinExistence type="predicted"/>
<evidence type="ECO:0000313" key="2">
    <source>
        <dbReference type="Proteomes" id="UP001333110"/>
    </source>
</evidence>
<dbReference type="AlphaFoldDB" id="A0AAN7RM74"/>
<name>A0AAN7RM74_MYCAM</name>
<gene>
    <name evidence="1" type="ORF">QYF61_018966</name>
</gene>
<accession>A0AAN7RM74</accession>
<organism evidence="1 2">
    <name type="scientific">Mycteria americana</name>
    <name type="common">Wood stork</name>
    <dbReference type="NCBI Taxonomy" id="33587"/>
    <lineage>
        <taxon>Eukaryota</taxon>
        <taxon>Metazoa</taxon>
        <taxon>Chordata</taxon>
        <taxon>Craniata</taxon>
        <taxon>Vertebrata</taxon>
        <taxon>Euteleostomi</taxon>
        <taxon>Archelosauria</taxon>
        <taxon>Archosauria</taxon>
        <taxon>Dinosauria</taxon>
        <taxon>Saurischia</taxon>
        <taxon>Theropoda</taxon>
        <taxon>Coelurosauria</taxon>
        <taxon>Aves</taxon>
        <taxon>Neognathae</taxon>
        <taxon>Neoaves</taxon>
        <taxon>Aequornithes</taxon>
        <taxon>Ciconiiformes</taxon>
        <taxon>Ciconiidae</taxon>
        <taxon>Mycteria</taxon>
    </lineage>
</organism>
<dbReference type="EMBL" id="JAUNZN010000015">
    <property type="protein sequence ID" value="KAK4812389.1"/>
    <property type="molecule type" value="Genomic_DNA"/>
</dbReference>
<protein>
    <submittedName>
        <fullName evidence="1">Uncharacterized protein</fullName>
    </submittedName>
</protein>
<comment type="caution">
    <text evidence="1">The sequence shown here is derived from an EMBL/GenBank/DDBJ whole genome shotgun (WGS) entry which is preliminary data.</text>
</comment>
<sequence>MPYAAACLYGCSTVDKYFLVGPDTVETVQVKHKFLHLLGELRRITTWLRNPWEEQHDETHPGVRCMHSCLFTTRDGRLLEAWRTWRVTSFRAASESRACLSLCASPSLPTARPARASGSSRSRGALREAIVPLYWALVRLYLECCVRFWAPHSQRDIEGLERVQRRATELGKGLEHKADGERLRDLGRLRGDLIALHNCLKGGGREVTSDRTRGNGLKLRQGRFRLDIRKFYVTERVIKHWNRLPREGVESPSLEVFKGRLDEVLRDMLMKREGTSGSPKRSYPALPFFSEIERPWQRATGRHCCPRLSRRFQLPVPGLYLRPSGLKRGRKGVGESSVSVADWFASDNALSRL</sequence>